<dbReference type="SUPFAM" id="SSF100920">
    <property type="entry name" value="Heat shock protein 70kD (HSP70), peptide-binding domain"/>
    <property type="match status" value="1"/>
</dbReference>
<dbReference type="FunFam" id="3.30.420.40:FF:000071">
    <property type="entry name" value="Molecular chaperone DnaK"/>
    <property type="match status" value="1"/>
</dbReference>
<dbReference type="Gene3D" id="2.60.34.10">
    <property type="entry name" value="Substrate Binding Domain Of DNAk, Chain A, domain 1"/>
    <property type="match status" value="1"/>
</dbReference>
<dbReference type="Gene3D" id="3.30.420.40">
    <property type="match status" value="3"/>
</dbReference>
<keyword evidence="15" id="KW-1185">Reference proteome</keyword>
<comment type="similarity">
    <text evidence="2 13">Belongs to the heat shock protein 70 family.</text>
</comment>
<dbReference type="PROSITE" id="PS00297">
    <property type="entry name" value="HSP70_1"/>
    <property type="match status" value="1"/>
</dbReference>
<evidence type="ECO:0000256" key="2">
    <source>
        <dbReference type="ARBA" id="ARBA00007381"/>
    </source>
</evidence>
<comment type="function">
    <text evidence="1">Acts as a chaperone.</text>
</comment>
<keyword evidence="6 13" id="KW-0547">Nucleotide-binding</keyword>
<evidence type="ECO:0000256" key="6">
    <source>
        <dbReference type="ARBA" id="ARBA00022741"/>
    </source>
</evidence>
<keyword evidence="8" id="KW-0346">Stress response</keyword>
<evidence type="ECO:0000256" key="9">
    <source>
        <dbReference type="ARBA" id="ARBA00023186"/>
    </source>
</evidence>
<keyword evidence="5" id="KW-0597">Phosphoprotein</keyword>
<reference evidence="15" key="1">
    <citation type="journal article" date="2010" name="BMC Genomics">
        <title>Clostridium sticklandii, a specialist in amino acid degradation:revisiting its metabolism through its genome sequence.</title>
        <authorList>
            <person name="Fonknechten N."/>
            <person name="Chaussonnerie S."/>
            <person name="Tricot S."/>
            <person name="Lajus A."/>
            <person name="Andreesen J.R."/>
            <person name="Perchat N."/>
            <person name="Pelletier E."/>
            <person name="Gouyvenoux M."/>
            <person name="Barbe V."/>
            <person name="Salanoubat M."/>
            <person name="Le Paslier D."/>
            <person name="Weissenbach J."/>
            <person name="Cohen G.N."/>
            <person name="Kreimeyer A."/>
        </authorList>
    </citation>
    <scope>NUCLEOTIDE SEQUENCE [LARGE SCALE GENOMIC DNA]</scope>
    <source>
        <strain evidence="15">ATCC 12662 / DSM 519 / JCM 1433 / CCUG 9281 / NCIMB 10654 / HF</strain>
    </source>
</reference>
<proteinExistence type="inferred from homology"/>
<dbReference type="KEGG" id="cst:CLOST_0384"/>
<dbReference type="InterPro" id="IPR018181">
    <property type="entry name" value="Heat_shock_70_CS"/>
</dbReference>
<gene>
    <name evidence="14" type="primary">hscC</name>
    <name evidence="14" type="ordered locus">CLOST_0384</name>
</gene>
<evidence type="ECO:0000256" key="8">
    <source>
        <dbReference type="ARBA" id="ARBA00023016"/>
    </source>
</evidence>
<evidence type="ECO:0000256" key="7">
    <source>
        <dbReference type="ARBA" id="ARBA00022840"/>
    </source>
</evidence>
<dbReference type="Proteomes" id="UP000007041">
    <property type="component" value="Chromosome"/>
</dbReference>
<evidence type="ECO:0000256" key="12">
    <source>
        <dbReference type="ARBA" id="ARBA00033103"/>
    </source>
</evidence>
<dbReference type="eggNOG" id="COG0443">
    <property type="taxonomic scope" value="Bacteria"/>
</dbReference>
<dbReference type="PROSITE" id="PS01036">
    <property type="entry name" value="HSP70_3"/>
    <property type="match status" value="1"/>
</dbReference>
<dbReference type="SUPFAM" id="SSF53067">
    <property type="entry name" value="Actin-like ATPase domain"/>
    <property type="match status" value="2"/>
</dbReference>
<keyword evidence="7 13" id="KW-0067">ATP-binding</keyword>
<evidence type="ECO:0000256" key="10">
    <source>
        <dbReference type="ARBA" id="ARBA00030019"/>
    </source>
</evidence>
<evidence type="ECO:0000256" key="13">
    <source>
        <dbReference type="RuleBase" id="RU003322"/>
    </source>
</evidence>
<accession>E3PV34</accession>
<evidence type="ECO:0000313" key="15">
    <source>
        <dbReference type="Proteomes" id="UP000007041"/>
    </source>
</evidence>
<keyword evidence="9" id="KW-0143">Chaperone</keyword>
<dbReference type="PROSITE" id="PS00329">
    <property type="entry name" value="HSP70_2"/>
    <property type="match status" value="1"/>
</dbReference>
<dbReference type="AlphaFoldDB" id="E3PV34"/>
<dbReference type="InterPro" id="IPR029047">
    <property type="entry name" value="HSP70_peptide-bd_sf"/>
</dbReference>
<evidence type="ECO:0000256" key="11">
    <source>
        <dbReference type="ARBA" id="ARBA00030945"/>
    </source>
</evidence>
<dbReference type="InterPro" id="IPR043129">
    <property type="entry name" value="ATPase_NBD"/>
</dbReference>
<dbReference type="GO" id="GO:0140662">
    <property type="term" value="F:ATP-dependent protein folding chaperone"/>
    <property type="evidence" value="ECO:0007669"/>
    <property type="project" value="InterPro"/>
</dbReference>
<evidence type="ECO:0000313" key="14">
    <source>
        <dbReference type="EMBL" id="CBH20514.1"/>
    </source>
</evidence>
<dbReference type="HOGENOM" id="CLU_005965_2_4_9"/>
<dbReference type="Pfam" id="PF00012">
    <property type="entry name" value="HSP70"/>
    <property type="match status" value="1"/>
</dbReference>
<dbReference type="STRING" id="1511.CLOST_0384"/>
<evidence type="ECO:0000256" key="5">
    <source>
        <dbReference type="ARBA" id="ARBA00022553"/>
    </source>
</evidence>
<evidence type="ECO:0000256" key="4">
    <source>
        <dbReference type="ARBA" id="ARBA00017249"/>
    </source>
</evidence>
<evidence type="ECO:0000256" key="1">
    <source>
        <dbReference type="ARBA" id="ARBA00002290"/>
    </source>
</evidence>
<name>E3PV34_ACESD</name>
<dbReference type="PRINTS" id="PR00301">
    <property type="entry name" value="HEATSHOCK70"/>
</dbReference>
<dbReference type="PANTHER" id="PTHR19375">
    <property type="entry name" value="HEAT SHOCK PROTEIN 70KDA"/>
    <property type="match status" value="1"/>
</dbReference>
<organism evidence="14 15">
    <name type="scientific">Acetoanaerobium sticklandii (strain ATCC 12662 / DSM 519 / JCM 1433 / CCUG 9281 / NCIMB 10654 / HF)</name>
    <name type="common">Clostridium sticklandii</name>
    <dbReference type="NCBI Taxonomy" id="499177"/>
    <lineage>
        <taxon>Bacteria</taxon>
        <taxon>Bacillati</taxon>
        <taxon>Bacillota</taxon>
        <taxon>Clostridia</taxon>
        <taxon>Peptostreptococcales</taxon>
        <taxon>Filifactoraceae</taxon>
        <taxon>Acetoanaerobium</taxon>
    </lineage>
</organism>
<protein>
    <recommendedName>
        <fullName evidence="3">Chaperone protein DnaK</fullName>
    </recommendedName>
    <alternativeName>
        <fullName evidence="4">Chaperone protein dnaK</fullName>
    </alternativeName>
    <alternativeName>
        <fullName evidence="12">HSP70</fullName>
    </alternativeName>
    <alternativeName>
        <fullName evidence="11">Heat shock 70 kDa protein</fullName>
    </alternativeName>
    <alternativeName>
        <fullName evidence="10">Heat shock protein 70</fullName>
    </alternativeName>
</protein>
<dbReference type="Gene3D" id="3.90.640.10">
    <property type="entry name" value="Actin, Chain A, domain 4"/>
    <property type="match status" value="1"/>
</dbReference>
<evidence type="ECO:0000256" key="3">
    <source>
        <dbReference type="ARBA" id="ARBA00014415"/>
    </source>
</evidence>
<sequence length="562" mass="62687">MPTIGIDLGTTNSLVSFWNDGKPQLIPNNYGSFLTPSAIAIDNDNKVLVGQPAKEWLVNNSNDGVICFKRFMGTEKIYNIKGHTFSPTELSALVLSTLKEDAKNYFNEEVSDAIISIPAYFNEFQRTATINAGKMAGLNVVKLITEPTAAALAYGLHNADAEAKFMVLDLGGGTFDVSILEMFEGVMEVRSIAGDVFLGGEDFNEAIFKAICEQENIDIKYISVLEGGQLKKLAEVCKKLLSDKEICKIEYNFRGTSRVLEYSRNQFEKLVAPLILRLKKPIERALRDAKLNTSNIDSIILVGGATRMPIIRSVIGVMFSKIPFVTIHPDEAIALGIAVQAALKEKNEAVSELFMTDVCPYTLGISSLDSNENESIFSPILERNTCIPCSKVGTYSTSHNKQKEIKIEVFQGESIDLVNNLKLGEFKIKVPPNDKGKEKVDIRFTYDGNGLLEVEAKVLSTQLVKSYIIEKSPGYMTEQEIQERLKKLSYLKVHPRDKQKNIAILARADRLYQELLGINRDIIAAQVSNFKEVLDSQDERLIQEAYDDFEGFLNSLDSYNFF</sequence>
<dbReference type="InterPro" id="IPR013126">
    <property type="entry name" value="Hsp_70_fam"/>
</dbReference>
<dbReference type="EMBL" id="FP565809">
    <property type="protein sequence ID" value="CBH20514.1"/>
    <property type="molecule type" value="Genomic_DNA"/>
</dbReference>
<dbReference type="GO" id="GO:0005524">
    <property type="term" value="F:ATP binding"/>
    <property type="evidence" value="ECO:0007669"/>
    <property type="project" value="UniProtKB-KW"/>
</dbReference>